<evidence type="ECO:0000256" key="1">
    <source>
        <dbReference type="ARBA" id="ARBA00006315"/>
    </source>
</evidence>
<proteinExistence type="inferred from homology"/>
<dbReference type="PANTHER" id="PTHR11060">
    <property type="entry name" value="PROTEIN MEMO1"/>
    <property type="match status" value="1"/>
</dbReference>
<dbReference type="CDD" id="cd07361">
    <property type="entry name" value="MEMO_like"/>
    <property type="match status" value="1"/>
</dbReference>
<comment type="similarity">
    <text evidence="1">Belongs to the MEMO1 family.</text>
</comment>
<dbReference type="NCBIfam" id="TIGR04336">
    <property type="entry name" value="AmmeMemoSam_B"/>
    <property type="match status" value="1"/>
</dbReference>
<evidence type="ECO:0000313" key="4">
    <source>
        <dbReference type="Proteomes" id="UP001281761"/>
    </source>
</evidence>
<sequence>MCQHSVTILIFFIVVFAFYQESPLFMSTLVRKAFGSGRWFSGDGKALTKEVLGYIESASIPAISGRIVASIAPHAGFRYSGPIAGHTFRAIRDMPKENQPELLIIIGFSHSERISGAALMDGTAITTPCGTSQLDVESGQFLCQQSSEIRFDGRYHNGEHSAENEIPFAQVALPTVPLVVALIGDSGVQPLSKALVELNKRKRLTVVCSTDMLHDENYDKVLATDEKTLKDTENMDIDALQKAWSYQHQIYCGFKPVMCGLYFAKALGCQKAQILKHSCSGDGKPASQRDYNVGYGSAVMTIP</sequence>
<comment type="caution">
    <text evidence="3">The sequence shown here is derived from an EMBL/GenBank/DDBJ whole genome shotgun (WGS) entry which is preliminary data.</text>
</comment>
<dbReference type="EMBL" id="JARBJD010000099">
    <property type="protein sequence ID" value="KAK2952825.1"/>
    <property type="molecule type" value="Genomic_DNA"/>
</dbReference>
<dbReference type="Gene3D" id="3.40.830.10">
    <property type="entry name" value="LigB-like"/>
    <property type="match status" value="1"/>
</dbReference>
<dbReference type="Proteomes" id="UP001281761">
    <property type="component" value="Unassembled WGS sequence"/>
</dbReference>
<reference evidence="3 4" key="1">
    <citation type="journal article" date="2022" name="bioRxiv">
        <title>Genomics of Preaxostyla Flagellates Illuminates Evolutionary Transitions and the Path Towards Mitochondrial Loss.</title>
        <authorList>
            <person name="Novak L.V.F."/>
            <person name="Treitli S.C."/>
            <person name="Pyrih J."/>
            <person name="Halakuc P."/>
            <person name="Pipaliya S.V."/>
            <person name="Vacek V."/>
            <person name="Brzon O."/>
            <person name="Soukal P."/>
            <person name="Eme L."/>
            <person name="Dacks J.B."/>
            <person name="Karnkowska A."/>
            <person name="Elias M."/>
            <person name="Hampl V."/>
        </authorList>
    </citation>
    <scope>NUCLEOTIDE SEQUENCE [LARGE SCALE GENOMIC DNA]</scope>
    <source>
        <strain evidence="3">NAU3</strain>
        <tissue evidence="3">Gut</tissue>
    </source>
</reference>
<feature type="signal peptide" evidence="2">
    <location>
        <begin position="1"/>
        <end position="17"/>
    </location>
</feature>
<evidence type="ECO:0000256" key="2">
    <source>
        <dbReference type="SAM" id="SignalP"/>
    </source>
</evidence>
<evidence type="ECO:0000313" key="3">
    <source>
        <dbReference type="EMBL" id="KAK2952825.1"/>
    </source>
</evidence>
<feature type="chain" id="PRO_5045239687" evidence="2">
    <location>
        <begin position="18"/>
        <end position="303"/>
    </location>
</feature>
<name>A0ABQ9XRF9_9EUKA</name>
<gene>
    <name evidence="3" type="ORF">BLNAU_12293</name>
</gene>
<accession>A0ABQ9XRF9</accession>
<dbReference type="InterPro" id="IPR002737">
    <property type="entry name" value="MEMO1_fam"/>
</dbReference>
<keyword evidence="4" id="KW-1185">Reference proteome</keyword>
<keyword evidence="2" id="KW-0732">Signal</keyword>
<protein>
    <submittedName>
        <fullName evidence="3">AmmeMemoRadiSam system protein B</fullName>
    </submittedName>
</protein>
<dbReference type="PANTHER" id="PTHR11060:SF0">
    <property type="entry name" value="PROTEIN MEMO1"/>
    <property type="match status" value="1"/>
</dbReference>
<dbReference type="Pfam" id="PF01875">
    <property type="entry name" value="Memo"/>
    <property type="match status" value="1"/>
</dbReference>
<organism evidence="3 4">
    <name type="scientific">Blattamonas nauphoetae</name>
    <dbReference type="NCBI Taxonomy" id="2049346"/>
    <lineage>
        <taxon>Eukaryota</taxon>
        <taxon>Metamonada</taxon>
        <taxon>Preaxostyla</taxon>
        <taxon>Oxymonadida</taxon>
        <taxon>Blattamonas</taxon>
    </lineage>
</organism>